<dbReference type="EMBL" id="AB525200">
    <property type="protein sequence ID" value="BAI44800.1"/>
    <property type="molecule type" value="Genomic_DNA"/>
</dbReference>
<sequence>MSDFWKRKFKPAIQHVLDAQTDQAAQAALEGSFRRQSNNAAIAARWAAGKHFAQYLMSQETVYDLDQKLMPPQSVQSAARSLMRINEDGSMTALAKEKDADGDLDEEKFMGEEEAERWMAYVGSEDRQQTIIDGFWEILQPHWQQTYNNVDAKIRLLCDHSFDVYVEEMTGAKFKAYLDFIFNSYTDTMPLRNRRLALIREAWEKTTIRYKRDIEFDSQSELPVPPFSLLFRRHERVMIAIVLSAQLAGYYEKGGFLQLASKGQMYLLPPPSRTQTFSSRKFPYLATDAKIAARMLSEIGDPDNRPDDVEPYISLPQFAIKLEENGLSKELGVEDSEEEESDAEIDLYFDGTLSDFDQEYNSEDNDEVVDITGTTGLEKEYTREDSDGDMDGYNEKPTEESLQEGLLQEDLLQEDLLQEELLNENNTMEGIEGLTDGGDPMEEVESSGRAEGGDAGGK</sequence>
<organism evidence="2">
    <name type="scientific">Alternaria alternata</name>
    <name type="common">Alternaria rot fungus</name>
    <name type="synonym">Torula alternata</name>
    <dbReference type="NCBI Taxonomy" id="5599"/>
    <lineage>
        <taxon>Eukaryota</taxon>
        <taxon>Fungi</taxon>
        <taxon>Dikarya</taxon>
        <taxon>Ascomycota</taxon>
        <taxon>Pezizomycotina</taxon>
        <taxon>Dothideomycetes</taxon>
        <taxon>Pleosporomycetidae</taxon>
        <taxon>Pleosporales</taxon>
        <taxon>Pleosporineae</taxon>
        <taxon>Pleosporaceae</taxon>
        <taxon>Alternaria</taxon>
        <taxon>Alternaria sect. Alternaria</taxon>
        <taxon>Alternaria alternata complex</taxon>
    </lineage>
</organism>
<evidence type="ECO:0000313" key="2">
    <source>
        <dbReference type="EMBL" id="BAI44738.1"/>
    </source>
</evidence>
<reference evidence="2" key="3">
    <citation type="submission" date="2009-10" db="EMBL/GenBank/DDBJ databases">
        <title>A Zn(II)2Cys6 transcription regulator encoded by the AMT gene cluster negatively controls AM-toxin production in the apple pathotype of Alternaria alternata.</title>
        <authorList>
            <person name="Harimoto Y."/>
            <person name="Kodama M."/>
            <person name="Yamamoto M."/>
            <person name="Otani H."/>
            <person name="Tsuge T."/>
        </authorList>
    </citation>
    <scope>NUCLEOTIDE SEQUENCE</scope>
    <source>
        <strain evidence="2">NBRC 8984</strain>
    </source>
</reference>
<name>C9K7B4_ALTAL</name>
<feature type="region of interest" description="Disordered" evidence="1">
    <location>
        <begin position="421"/>
        <end position="458"/>
    </location>
</feature>
<protein>
    <submittedName>
        <fullName evidence="2">Uncharacterized protein ORF5</fullName>
    </submittedName>
</protein>
<feature type="compositionally biased region" description="Basic and acidic residues" evidence="1">
    <location>
        <begin position="446"/>
        <end position="458"/>
    </location>
</feature>
<dbReference type="EMBL" id="AB525198">
    <property type="protein sequence ID" value="BAI44738.1"/>
    <property type="molecule type" value="Genomic_DNA"/>
</dbReference>
<feature type="region of interest" description="Disordered" evidence="1">
    <location>
        <begin position="362"/>
        <end position="406"/>
    </location>
</feature>
<proteinExistence type="predicted"/>
<gene>
    <name evidence="2" type="primary">ORF5</name>
</gene>
<reference evidence="2" key="1">
    <citation type="journal article" date="2004" name="Mol. Microbiol.">
        <title>Dissection of the host range of the fungal plant pathogen Alternaria alternata by modification of secondary metabolism.</title>
        <authorList>
            <person name="Ito K."/>
            <person name="Tanaka T."/>
            <person name="Hatta R."/>
            <person name="Yamamoto M."/>
            <person name="Akimitsu K."/>
            <person name="Tsuge T."/>
        </authorList>
    </citation>
    <scope>NUCLEOTIDE SEQUENCE</scope>
    <source>
        <strain evidence="2">NBRC 8984</strain>
    </source>
</reference>
<reference evidence="2" key="2">
    <citation type="journal article" date="2007" name="Mol. Plant Microbe Interact.">
        <title>Expression profiles of genes encoded by the supernumerary chromosome controlling AM-toxin biosynthesis and pathogenicity in the apple pathotype of Alternaria alternata.</title>
        <authorList>
            <person name="Harimoto Y."/>
            <person name="Hatta R."/>
            <person name="Kodama M."/>
            <person name="Yamamoto M."/>
            <person name="Otani H."/>
            <person name="Tsuge T."/>
        </authorList>
    </citation>
    <scope>NUCLEOTIDE SEQUENCE</scope>
    <source>
        <strain evidence="2">NBRC 8984</strain>
    </source>
</reference>
<dbReference type="AlphaFoldDB" id="C9K7B4"/>
<accession>C9K7B4</accession>
<evidence type="ECO:0000256" key="1">
    <source>
        <dbReference type="SAM" id="MobiDB-lite"/>
    </source>
</evidence>